<feature type="transmembrane region" description="Helical" evidence="1">
    <location>
        <begin position="92"/>
        <end position="114"/>
    </location>
</feature>
<gene>
    <name evidence="2" type="ORF">Ga0123462_0111</name>
</gene>
<evidence type="ECO:0000313" key="3">
    <source>
        <dbReference type="Proteomes" id="UP000231637"/>
    </source>
</evidence>
<dbReference type="KEGG" id="mfn:Ga0123462_0111"/>
<evidence type="ECO:0000313" key="2">
    <source>
        <dbReference type="EMBL" id="ATX80990.1"/>
    </source>
</evidence>
<keyword evidence="2" id="KW-0808">Transferase</keyword>
<dbReference type="AlphaFoldDB" id="A0A2K8L100"/>
<dbReference type="EC" id="2.5.1.30" evidence="2"/>
<dbReference type="InterPro" id="IPR010898">
    <property type="entry name" value="Hpre_diP_synth_I"/>
</dbReference>
<dbReference type="GO" id="GO:0000010">
    <property type="term" value="F:heptaprenyl diphosphate synthase activity"/>
    <property type="evidence" value="ECO:0007669"/>
    <property type="project" value="UniProtKB-EC"/>
</dbReference>
<accession>A0A2K8L100</accession>
<dbReference type="PIRSF" id="PIRSF027391">
    <property type="entry name" value="Hpre_diP_synt_I"/>
    <property type="match status" value="1"/>
</dbReference>
<dbReference type="Proteomes" id="UP000231637">
    <property type="component" value="Chromosome"/>
</dbReference>
<feature type="transmembrane region" description="Helical" evidence="1">
    <location>
        <begin position="120"/>
        <end position="143"/>
    </location>
</feature>
<keyword evidence="3" id="KW-1185">Reference proteome</keyword>
<feature type="transmembrane region" description="Helical" evidence="1">
    <location>
        <begin position="155"/>
        <end position="175"/>
    </location>
</feature>
<keyword evidence="1" id="KW-1133">Transmembrane helix</keyword>
<organism evidence="2 3">
    <name type="scientific">Mariprofundus ferrinatatus</name>
    <dbReference type="NCBI Taxonomy" id="1921087"/>
    <lineage>
        <taxon>Bacteria</taxon>
        <taxon>Pseudomonadati</taxon>
        <taxon>Pseudomonadota</taxon>
        <taxon>Candidatius Mariprofundia</taxon>
        <taxon>Mariprofundales</taxon>
        <taxon>Mariprofundaceae</taxon>
        <taxon>Mariprofundus</taxon>
    </lineage>
</organism>
<sequence length="184" mass="19690">MPLSNNMNHPLPRPPLAQLQGRANWVALLLLAIGLHVFEAALPSLGPWFKPGLANLVTLLALLWLGPSAALMLSIGRVIVGSFFIGTLFTPTFVISMAGGLAAALFMIAAWRFIPGITLIGVSLLGALAHMVAQFVTVETLFIQQSALYFALPPLLLLSTMTGWLNGALAGYIAARLEYPDENR</sequence>
<proteinExistence type="predicted"/>
<feature type="transmembrane region" description="Helical" evidence="1">
    <location>
        <begin position="56"/>
        <end position="80"/>
    </location>
</feature>
<dbReference type="EMBL" id="CP018800">
    <property type="protein sequence ID" value="ATX80990.1"/>
    <property type="molecule type" value="Genomic_DNA"/>
</dbReference>
<dbReference type="Pfam" id="PF07456">
    <property type="entry name" value="Hpre_diP_synt_I"/>
    <property type="match status" value="1"/>
</dbReference>
<reference evidence="2 3" key="1">
    <citation type="submission" date="2016-12" db="EMBL/GenBank/DDBJ databases">
        <title>Isolation and genomic insights into novel planktonic Zetaproteobacteria from stratified waters of the Chesapeake Bay.</title>
        <authorList>
            <person name="McAllister S.M."/>
            <person name="Kato S."/>
            <person name="Chan C.S."/>
            <person name="Chiu B.K."/>
            <person name="Field E.K."/>
        </authorList>
    </citation>
    <scope>NUCLEOTIDE SEQUENCE [LARGE SCALE GENOMIC DNA]</scope>
    <source>
        <strain evidence="2 3">CP-8</strain>
    </source>
</reference>
<protein>
    <submittedName>
        <fullName evidence="2">Heptaprenyl diphosphate synthase</fullName>
        <ecNumber evidence="2">2.5.1.30</ecNumber>
    </submittedName>
</protein>
<dbReference type="InterPro" id="IPR014535">
    <property type="entry name" value="Hpre_diP_synt_I"/>
</dbReference>
<evidence type="ECO:0000256" key="1">
    <source>
        <dbReference type="SAM" id="Phobius"/>
    </source>
</evidence>
<keyword evidence="1" id="KW-0472">Membrane</keyword>
<name>A0A2K8L100_9PROT</name>
<keyword evidence="1" id="KW-0812">Transmembrane</keyword>